<comment type="caution">
    <text evidence="1">The sequence shown here is derived from an EMBL/GenBank/DDBJ whole genome shotgun (WGS) entry which is preliminary data.</text>
</comment>
<dbReference type="EMBL" id="QGMF01000637">
    <property type="protein sequence ID" value="TVY14683.1"/>
    <property type="molecule type" value="Genomic_DNA"/>
</dbReference>
<accession>A0A8T9B8H4</accession>
<keyword evidence="2" id="KW-1185">Reference proteome</keyword>
<gene>
    <name evidence="1" type="ORF">LARI1_G007859</name>
</gene>
<organism evidence="1 2">
    <name type="scientific">Lachnellula arida</name>
    <dbReference type="NCBI Taxonomy" id="1316785"/>
    <lineage>
        <taxon>Eukaryota</taxon>
        <taxon>Fungi</taxon>
        <taxon>Dikarya</taxon>
        <taxon>Ascomycota</taxon>
        <taxon>Pezizomycotina</taxon>
        <taxon>Leotiomycetes</taxon>
        <taxon>Helotiales</taxon>
        <taxon>Lachnaceae</taxon>
        <taxon>Lachnellula</taxon>
    </lineage>
</organism>
<proteinExistence type="predicted"/>
<reference evidence="1 2" key="1">
    <citation type="submission" date="2018-05" db="EMBL/GenBank/DDBJ databases">
        <title>Whole genome sequencing for identification of molecular markers to develop diagnostic detection tools for the regulated plant pathogen Lachnellula willkommii.</title>
        <authorList>
            <person name="Giroux E."/>
            <person name="Bilodeau G."/>
        </authorList>
    </citation>
    <scope>NUCLEOTIDE SEQUENCE [LARGE SCALE GENOMIC DNA]</scope>
    <source>
        <strain evidence="1 2">CBS 203.66</strain>
    </source>
</reference>
<name>A0A8T9B8H4_9HELO</name>
<sequence>MDKIREYANYDPRQWMSAEDVQVRWKITDTGSMPRKLVADSLACNHPLHNEDLEAQKLWTKVLQKYPNLSTDIHKASAKKWNGTQPWDDEHRMSYMIPDTVSLEQRWEDQILAKRSREEVKAAADGGCLKSRLELLHLDRNLDQKLFAVVSTSSALG</sequence>
<evidence type="ECO:0000313" key="2">
    <source>
        <dbReference type="Proteomes" id="UP000469559"/>
    </source>
</evidence>
<protein>
    <submittedName>
        <fullName evidence="1">Uncharacterized protein</fullName>
    </submittedName>
</protein>
<dbReference type="OrthoDB" id="1022638at2759"/>
<dbReference type="AlphaFoldDB" id="A0A8T9B8H4"/>
<evidence type="ECO:0000313" key="1">
    <source>
        <dbReference type="EMBL" id="TVY14683.1"/>
    </source>
</evidence>
<dbReference type="Proteomes" id="UP000469559">
    <property type="component" value="Unassembled WGS sequence"/>
</dbReference>